<accession>A0ABW5NHW8</accession>
<dbReference type="Pfam" id="PF01594">
    <property type="entry name" value="AI-2E_transport"/>
    <property type="match status" value="1"/>
</dbReference>
<name>A0ABW5NHW8_9SPHI</name>
<organism evidence="10 11">
    <name type="scientific">Sphingobacterium corticis</name>
    <dbReference type="NCBI Taxonomy" id="1812823"/>
    <lineage>
        <taxon>Bacteria</taxon>
        <taxon>Pseudomonadati</taxon>
        <taxon>Bacteroidota</taxon>
        <taxon>Sphingobacteriia</taxon>
        <taxon>Sphingobacteriales</taxon>
        <taxon>Sphingobacteriaceae</taxon>
        <taxon>Sphingobacterium</taxon>
    </lineage>
</organism>
<evidence type="ECO:0000256" key="3">
    <source>
        <dbReference type="ARBA" id="ARBA00022448"/>
    </source>
</evidence>
<gene>
    <name evidence="10" type="ORF">ACFSQ3_02370</name>
</gene>
<protein>
    <submittedName>
        <fullName evidence="10">AI-2E family transporter</fullName>
    </submittedName>
</protein>
<evidence type="ECO:0000313" key="10">
    <source>
        <dbReference type="EMBL" id="MFD2597782.1"/>
    </source>
</evidence>
<evidence type="ECO:0000256" key="8">
    <source>
        <dbReference type="SAM" id="Coils"/>
    </source>
</evidence>
<evidence type="ECO:0000313" key="11">
    <source>
        <dbReference type="Proteomes" id="UP001597393"/>
    </source>
</evidence>
<dbReference type="PANTHER" id="PTHR21716">
    <property type="entry name" value="TRANSMEMBRANE PROTEIN"/>
    <property type="match status" value="1"/>
</dbReference>
<dbReference type="InterPro" id="IPR002549">
    <property type="entry name" value="AI-2E-like"/>
</dbReference>
<dbReference type="EMBL" id="JBHUMA010000004">
    <property type="protein sequence ID" value="MFD2597782.1"/>
    <property type="molecule type" value="Genomic_DNA"/>
</dbReference>
<feature type="transmembrane region" description="Helical" evidence="9">
    <location>
        <begin position="63"/>
        <end position="85"/>
    </location>
</feature>
<feature type="transmembrane region" description="Helical" evidence="9">
    <location>
        <begin position="7"/>
        <end position="25"/>
    </location>
</feature>
<evidence type="ECO:0000256" key="7">
    <source>
        <dbReference type="ARBA" id="ARBA00023136"/>
    </source>
</evidence>
<evidence type="ECO:0000256" key="5">
    <source>
        <dbReference type="ARBA" id="ARBA00022692"/>
    </source>
</evidence>
<dbReference type="PANTHER" id="PTHR21716:SF53">
    <property type="entry name" value="PERMEASE PERM-RELATED"/>
    <property type="match status" value="1"/>
</dbReference>
<feature type="transmembrane region" description="Helical" evidence="9">
    <location>
        <begin position="31"/>
        <end position="51"/>
    </location>
</feature>
<comment type="similarity">
    <text evidence="2">Belongs to the autoinducer-2 exporter (AI-2E) (TC 2.A.86) family.</text>
</comment>
<evidence type="ECO:0000256" key="4">
    <source>
        <dbReference type="ARBA" id="ARBA00022475"/>
    </source>
</evidence>
<feature type="transmembrane region" description="Helical" evidence="9">
    <location>
        <begin position="239"/>
        <end position="258"/>
    </location>
</feature>
<feature type="transmembrane region" description="Helical" evidence="9">
    <location>
        <begin position="265"/>
        <end position="284"/>
    </location>
</feature>
<proteinExistence type="inferred from homology"/>
<evidence type="ECO:0000256" key="1">
    <source>
        <dbReference type="ARBA" id="ARBA00004651"/>
    </source>
</evidence>
<keyword evidence="11" id="KW-1185">Reference proteome</keyword>
<keyword evidence="3" id="KW-0813">Transport</keyword>
<evidence type="ECO:0000256" key="9">
    <source>
        <dbReference type="SAM" id="Phobius"/>
    </source>
</evidence>
<evidence type="ECO:0000256" key="6">
    <source>
        <dbReference type="ARBA" id="ARBA00022989"/>
    </source>
</evidence>
<feature type="transmembrane region" description="Helical" evidence="9">
    <location>
        <begin position="209"/>
        <end position="233"/>
    </location>
</feature>
<keyword evidence="6 9" id="KW-1133">Transmembrane helix</keyword>
<feature type="transmembrane region" description="Helical" evidence="9">
    <location>
        <begin position="304"/>
        <end position="330"/>
    </location>
</feature>
<dbReference type="RefSeq" id="WP_380867158.1">
    <property type="nucleotide sequence ID" value="NZ_JBHUMA010000004.1"/>
</dbReference>
<keyword evidence="7 9" id="KW-0472">Membrane</keyword>
<feature type="transmembrane region" description="Helical" evidence="9">
    <location>
        <begin position="142"/>
        <end position="166"/>
    </location>
</feature>
<keyword evidence="5 9" id="KW-0812">Transmembrane</keyword>
<keyword evidence="8" id="KW-0175">Coiled coil</keyword>
<evidence type="ECO:0000256" key="2">
    <source>
        <dbReference type="ARBA" id="ARBA00009773"/>
    </source>
</evidence>
<dbReference type="Proteomes" id="UP001597393">
    <property type="component" value="Unassembled WGS sequence"/>
</dbReference>
<comment type="subcellular location">
    <subcellularLocation>
        <location evidence="1">Cell membrane</location>
        <topology evidence="1">Multi-pass membrane protein</topology>
    </subcellularLocation>
</comment>
<comment type="caution">
    <text evidence="10">The sequence shown here is derived from an EMBL/GenBank/DDBJ whole genome shotgun (WGS) entry which is preliminary data.</text>
</comment>
<reference evidence="11" key="1">
    <citation type="journal article" date="2019" name="Int. J. Syst. Evol. Microbiol.">
        <title>The Global Catalogue of Microorganisms (GCM) 10K type strain sequencing project: providing services to taxonomists for standard genome sequencing and annotation.</title>
        <authorList>
            <consortium name="The Broad Institute Genomics Platform"/>
            <consortium name="The Broad Institute Genome Sequencing Center for Infectious Disease"/>
            <person name="Wu L."/>
            <person name="Ma J."/>
        </authorList>
    </citation>
    <scope>NUCLEOTIDE SEQUENCE [LARGE SCALE GENOMIC DNA]</scope>
    <source>
        <strain evidence="11">KCTC 42248</strain>
    </source>
</reference>
<keyword evidence="4" id="KW-1003">Cell membrane</keyword>
<feature type="coiled-coil region" evidence="8">
    <location>
        <begin position="84"/>
        <end position="111"/>
    </location>
</feature>
<sequence>MRKQSKLERSVLILALLGLSIALLYVGQPFFVPLALAGLLAMLLSKVGGWLERHRVSRGIASLLALLGFVLLVAGVLTLLGWQLASFSENMDELKQRVTEMFAQLREWLQSSIGIDQEQQKKLTENSGSTGGESGGSVLMEFASGTMSIAVDTILVLVYTFLFLNFRRQLKNFILMLVPTDQKEKATKVIHESANVAQQYLGGLSKMIAALWIMYGLGFSVLGVENAIFFAVFCGLMEIIPFVGNLVGTSFTVLAVAVQGGDSKMILGVVGVYLVVQFIQTYLLEPLVVGNEVKINPLFTIISLVLGEMIWGVGGMVLAIPLMGILLIVFDHVPDLKPYAYLIGSYKEKKQKTK</sequence>